<organism evidence="2 3">
    <name type="scientific">Amycolatopsis acidicola</name>
    <dbReference type="NCBI Taxonomy" id="2596893"/>
    <lineage>
        <taxon>Bacteria</taxon>
        <taxon>Bacillati</taxon>
        <taxon>Actinomycetota</taxon>
        <taxon>Actinomycetes</taxon>
        <taxon>Pseudonocardiales</taxon>
        <taxon>Pseudonocardiaceae</taxon>
        <taxon>Amycolatopsis</taxon>
    </lineage>
</organism>
<reference evidence="2" key="1">
    <citation type="submission" date="2019-09" db="EMBL/GenBank/DDBJ databases">
        <authorList>
            <person name="Teo W.F.A."/>
            <person name="Duangmal K."/>
        </authorList>
    </citation>
    <scope>NUCLEOTIDE SEQUENCE [LARGE SCALE GENOMIC DNA]</scope>
    <source>
        <strain evidence="2">K81G1</strain>
    </source>
</reference>
<name>A0A5N0VE05_9PSEU</name>
<dbReference type="AlphaFoldDB" id="A0A5N0VE05"/>
<evidence type="ECO:0000313" key="3">
    <source>
        <dbReference type="Proteomes" id="UP000319769"/>
    </source>
</evidence>
<dbReference type="SUPFAM" id="SSF50249">
    <property type="entry name" value="Nucleic acid-binding proteins"/>
    <property type="match status" value="1"/>
</dbReference>
<dbReference type="EMBL" id="VMNW02000007">
    <property type="protein sequence ID" value="KAA9164516.1"/>
    <property type="molecule type" value="Genomic_DNA"/>
</dbReference>
<keyword evidence="3" id="KW-1185">Reference proteome</keyword>
<protein>
    <recommendedName>
        <fullName evidence="1">ChsH2 C-terminal OB-fold domain-containing protein</fullName>
    </recommendedName>
</protein>
<accession>A0A5N0VE05</accession>
<dbReference type="PANTHER" id="PTHR34075">
    <property type="entry name" value="BLR3430 PROTEIN"/>
    <property type="match status" value="1"/>
</dbReference>
<dbReference type="InterPro" id="IPR052513">
    <property type="entry name" value="Thioester_dehydratase-like"/>
</dbReference>
<dbReference type="Proteomes" id="UP000319769">
    <property type="component" value="Unassembled WGS sequence"/>
</dbReference>
<comment type="caution">
    <text evidence="2">The sequence shown here is derived from an EMBL/GenBank/DDBJ whole genome shotgun (WGS) entry which is preliminary data.</text>
</comment>
<feature type="domain" description="ChsH2 C-terminal OB-fold" evidence="1">
    <location>
        <begin position="17"/>
        <end position="82"/>
    </location>
</feature>
<sequence>MYPKRLCPACLSEDLGWRESAGRGEVYTYSEQVAGPPSGFETLVPYVLAVVRLDEGVQLMTNIVGPGASEVECGDRVAVRFHPVEGTGTVLPVFALDRGDDA</sequence>
<gene>
    <name evidence="2" type="ORF">FPZ12_007295</name>
</gene>
<dbReference type="InterPro" id="IPR002878">
    <property type="entry name" value="ChsH2_C"/>
</dbReference>
<dbReference type="InterPro" id="IPR012340">
    <property type="entry name" value="NA-bd_OB-fold"/>
</dbReference>
<evidence type="ECO:0000313" key="2">
    <source>
        <dbReference type="EMBL" id="KAA9164516.1"/>
    </source>
</evidence>
<evidence type="ECO:0000259" key="1">
    <source>
        <dbReference type="Pfam" id="PF01796"/>
    </source>
</evidence>
<dbReference type="Pfam" id="PF01796">
    <property type="entry name" value="OB_ChsH2_C"/>
    <property type="match status" value="1"/>
</dbReference>
<proteinExistence type="predicted"/>
<dbReference type="OrthoDB" id="4334176at2"/>
<dbReference type="PANTHER" id="PTHR34075:SF5">
    <property type="entry name" value="BLR3430 PROTEIN"/>
    <property type="match status" value="1"/>
</dbReference>